<evidence type="ECO:0000313" key="7">
    <source>
        <dbReference type="Proteomes" id="UP000630353"/>
    </source>
</evidence>
<dbReference type="SUPFAM" id="SSF53850">
    <property type="entry name" value="Periplasmic binding protein-like II"/>
    <property type="match status" value="1"/>
</dbReference>
<name>A0A919CSS9_9PROT</name>
<reference evidence="6" key="1">
    <citation type="journal article" date="2014" name="Int. J. Syst. Evol. Microbiol.">
        <title>Complete genome sequence of Corynebacterium casei LMG S-19264T (=DSM 44701T), isolated from a smear-ripened cheese.</title>
        <authorList>
            <consortium name="US DOE Joint Genome Institute (JGI-PGF)"/>
            <person name="Walter F."/>
            <person name="Albersmeier A."/>
            <person name="Kalinowski J."/>
            <person name="Ruckert C."/>
        </authorList>
    </citation>
    <scope>NUCLEOTIDE SEQUENCE</scope>
    <source>
        <strain evidence="6">KCTC 42651</strain>
    </source>
</reference>
<reference evidence="6" key="2">
    <citation type="submission" date="2020-09" db="EMBL/GenBank/DDBJ databases">
        <authorList>
            <person name="Sun Q."/>
            <person name="Kim S."/>
        </authorList>
    </citation>
    <scope>NUCLEOTIDE SEQUENCE</scope>
    <source>
        <strain evidence="6">KCTC 42651</strain>
    </source>
</reference>
<comment type="similarity">
    <text evidence="1">Belongs to the LysR transcriptional regulatory family.</text>
</comment>
<organism evidence="6 7">
    <name type="scientific">Thalassobaculum fulvum</name>
    <dbReference type="NCBI Taxonomy" id="1633335"/>
    <lineage>
        <taxon>Bacteria</taxon>
        <taxon>Pseudomonadati</taxon>
        <taxon>Pseudomonadota</taxon>
        <taxon>Alphaproteobacteria</taxon>
        <taxon>Rhodospirillales</taxon>
        <taxon>Thalassobaculaceae</taxon>
        <taxon>Thalassobaculum</taxon>
    </lineage>
</organism>
<dbReference type="InterPro" id="IPR036388">
    <property type="entry name" value="WH-like_DNA-bd_sf"/>
</dbReference>
<keyword evidence="4" id="KW-0804">Transcription</keyword>
<comment type="caution">
    <text evidence="6">The sequence shown here is derived from an EMBL/GenBank/DDBJ whole genome shotgun (WGS) entry which is preliminary data.</text>
</comment>
<keyword evidence="3" id="KW-0238">DNA-binding</keyword>
<dbReference type="GO" id="GO:0003677">
    <property type="term" value="F:DNA binding"/>
    <property type="evidence" value="ECO:0007669"/>
    <property type="project" value="UniProtKB-KW"/>
</dbReference>
<sequence length="298" mass="32224">MVDLRLLRQFVAVAEELHFRRAAERLHMAQPPLSAAIRRLEAEIGTPLLVRSSRQVALTTAGTVLLEEARRVLAVLETGITRTRLAASGRVGTLDLTFLSNCAILPAVLRAFRAACPAVDLRLFEASTADQVDRLLDGSADVGLLRPPGTPAPELAYERVLRQKLRLALPADHRLADAETVALEAFAEADFVATPRDKGVGFHDRVLDICRRAGFSPRIVQRARQMHTVKALVASGIGVALVPENGLEQGPPGVVLKPVTVAGSAEGLAVDLLMAWNPRRDSPARDRFLEVVRAVTAD</sequence>
<dbReference type="CDD" id="cd08414">
    <property type="entry name" value="PBP2_LTTR_aromatics_like"/>
    <property type="match status" value="1"/>
</dbReference>
<evidence type="ECO:0000256" key="2">
    <source>
        <dbReference type="ARBA" id="ARBA00023015"/>
    </source>
</evidence>
<dbReference type="EMBL" id="BMZS01000011">
    <property type="protein sequence ID" value="GHD59400.1"/>
    <property type="molecule type" value="Genomic_DNA"/>
</dbReference>
<evidence type="ECO:0000256" key="4">
    <source>
        <dbReference type="ARBA" id="ARBA00023163"/>
    </source>
</evidence>
<dbReference type="AlphaFoldDB" id="A0A919CSS9"/>
<dbReference type="PANTHER" id="PTHR30346">
    <property type="entry name" value="TRANSCRIPTIONAL DUAL REGULATOR HCAR-RELATED"/>
    <property type="match status" value="1"/>
</dbReference>
<dbReference type="PRINTS" id="PR00039">
    <property type="entry name" value="HTHLYSR"/>
</dbReference>
<dbReference type="RefSeq" id="WP_189993628.1">
    <property type="nucleotide sequence ID" value="NZ_BMZS01000011.1"/>
</dbReference>
<dbReference type="InterPro" id="IPR036390">
    <property type="entry name" value="WH_DNA-bd_sf"/>
</dbReference>
<dbReference type="FunFam" id="1.10.10.10:FF:000001">
    <property type="entry name" value="LysR family transcriptional regulator"/>
    <property type="match status" value="1"/>
</dbReference>
<proteinExistence type="inferred from homology"/>
<dbReference type="SUPFAM" id="SSF46785">
    <property type="entry name" value="Winged helix' DNA-binding domain"/>
    <property type="match status" value="1"/>
</dbReference>
<dbReference type="PROSITE" id="PS50931">
    <property type="entry name" value="HTH_LYSR"/>
    <property type="match status" value="1"/>
</dbReference>
<dbReference type="Gene3D" id="3.40.190.10">
    <property type="entry name" value="Periplasmic binding protein-like II"/>
    <property type="match status" value="2"/>
</dbReference>
<dbReference type="Proteomes" id="UP000630353">
    <property type="component" value="Unassembled WGS sequence"/>
</dbReference>
<dbReference type="InterPro" id="IPR000847">
    <property type="entry name" value="LysR_HTH_N"/>
</dbReference>
<dbReference type="Gene3D" id="1.10.10.10">
    <property type="entry name" value="Winged helix-like DNA-binding domain superfamily/Winged helix DNA-binding domain"/>
    <property type="match status" value="1"/>
</dbReference>
<evidence type="ECO:0000313" key="6">
    <source>
        <dbReference type="EMBL" id="GHD59400.1"/>
    </source>
</evidence>
<evidence type="ECO:0000256" key="1">
    <source>
        <dbReference type="ARBA" id="ARBA00009437"/>
    </source>
</evidence>
<feature type="domain" description="HTH lysR-type" evidence="5">
    <location>
        <begin position="2"/>
        <end position="59"/>
    </location>
</feature>
<evidence type="ECO:0000256" key="3">
    <source>
        <dbReference type="ARBA" id="ARBA00023125"/>
    </source>
</evidence>
<dbReference type="Pfam" id="PF03466">
    <property type="entry name" value="LysR_substrate"/>
    <property type="match status" value="1"/>
</dbReference>
<keyword evidence="2" id="KW-0805">Transcription regulation</keyword>
<dbReference type="PANTHER" id="PTHR30346:SF0">
    <property type="entry name" value="HCA OPERON TRANSCRIPTIONAL ACTIVATOR HCAR"/>
    <property type="match status" value="1"/>
</dbReference>
<dbReference type="GO" id="GO:0003700">
    <property type="term" value="F:DNA-binding transcription factor activity"/>
    <property type="evidence" value="ECO:0007669"/>
    <property type="project" value="InterPro"/>
</dbReference>
<accession>A0A919CSS9</accession>
<dbReference type="Pfam" id="PF00126">
    <property type="entry name" value="HTH_1"/>
    <property type="match status" value="1"/>
</dbReference>
<keyword evidence="7" id="KW-1185">Reference proteome</keyword>
<gene>
    <name evidence="6" type="ORF">GCM10017083_43530</name>
</gene>
<protein>
    <submittedName>
        <fullName evidence="6">Transcriptional regulator</fullName>
    </submittedName>
</protein>
<dbReference type="InterPro" id="IPR005119">
    <property type="entry name" value="LysR_subst-bd"/>
</dbReference>
<dbReference type="GO" id="GO:0032993">
    <property type="term" value="C:protein-DNA complex"/>
    <property type="evidence" value="ECO:0007669"/>
    <property type="project" value="TreeGrafter"/>
</dbReference>
<evidence type="ECO:0000259" key="5">
    <source>
        <dbReference type="PROSITE" id="PS50931"/>
    </source>
</evidence>